<dbReference type="InterPro" id="IPR020016">
    <property type="entry name" value="Decahaem-assoc_OM_MtrB/PioB"/>
</dbReference>
<gene>
    <name evidence="2" type="ORF">CWS72_03945</name>
</gene>
<evidence type="ECO:0000313" key="2">
    <source>
        <dbReference type="EMBL" id="PKU25727.1"/>
    </source>
</evidence>
<sequence>MRCKMKKQLSLRVMALAGVCLVPMAVAAQGFDQSGDSSAQASDYNNWVDVGVRYQSGTSPLFGRYTGHDSRGFGSLGAFHLQGGDDPKSGGTYYFEADGRNLDFQLDHQGPNNALAPESEVNVTAGQRGTWKVNAFYDAITYTGQTFYSPYTSSGALAPGLQAFGGYDGVTSGSGHNLNYYATHTLPMLKETAGTRRDIGGVDGKYLIGNWVISSDFRHEHKEGTKLQTLEGSAAGTAFPEPVDYDTNLFGIQGEYNTERLQALLRYDYSQFTDNTSAFVAPFFASDNNGEPTRNEGQFTSVYSLPPSNDAHYVSGMAAYSLTRATQVNTDFRYGLESSNVSLPAITATPLSQLYQYGGMILNPSGSTTHQMARVYNGDVSINSRSIPKLDLKATYAIEGREVGSNPLSLYGAGYFEAASNSIWYNQYHTKNQNWTKQKVAMEAGYHVLDSTKVTVGYAYDDVRRDAGVTATTGASAGGAIGYWVGHSSENTASMKVSNTSIAKLTNSVAYEHGVRTGTYEYVANSLLSGAFYQTPRTSDRVKLRSNYRASREWSVGLNGQLEENHYHYLNGQTGTNRDSNASIGPDVTYSPTQSVDLHGFYTYERIYYDNGGNGMAKYSTGQGWDVNTTDSIHSAGAALIWKATDRLKFDTEYTFSYGDIGYNMFGGITSTTTTQSYQNVENLPNVSSSMHSLKVRGEYQLTPAISFMAGYGFDLYKDNDWSYGWDPVVLSSGSVSSLSSGESRSSYRVHSLYTSMRVKF</sequence>
<keyword evidence="3" id="KW-1185">Reference proteome</keyword>
<proteinExistence type="predicted"/>
<feature type="signal peptide" evidence="1">
    <location>
        <begin position="1"/>
        <end position="28"/>
    </location>
</feature>
<keyword evidence="1" id="KW-0732">Signal</keyword>
<reference evidence="3" key="1">
    <citation type="submission" date="2017-12" db="EMBL/GenBank/DDBJ databases">
        <title>Draft genome sequence of Telmatospirillum siberiense 26-4b1T, an acidotolerant peatland alphaproteobacterium potentially involved in sulfur cycling.</title>
        <authorList>
            <person name="Hausmann B."/>
            <person name="Pjevac P."/>
            <person name="Schreck K."/>
            <person name="Herbold C.W."/>
            <person name="Daims H."/>
            <person name="Wagner M."/>
            <person name="Pester M."/>
            <person name="Loy A."/>
        </authorList>
    </citation>
    <scope>NUCLEOTIDE SEQUENCE [LARGE SCALE GENOMIC DNA]</scope>
    <source>
        <strain evidence="3">26-4b1</strain>
    </source>
</reference>
<evidence type="ECO:0008006" key="4">
    <source>
        <dbReference type="Google" id="ProtNLM"/>
    </source>
</evidence>
<organism evidence="2 3">
    <name type="scientific">Telmatospirillum siberiense</name>
    <dbReference type="NCBI Taxonomy" id="382514"/>
    <lineage>
        <taxon>Bacteria</taxon>
        <taxon>Pseudomonadati</taxon>
        <taxon>Pseudomonadota</taxon>
        <taxon>Alphaproteobacteria</taxon>
        <taxon>Rhodospirillales</taxon>
        <taxon>Rhodospirillaceae</taxon>
        <taxon>Telmatospirillum</taxon>
    </lineage>
</organism>
<feature type="chain" id="PRO_5014775131" description="MtrB/PioB family decaheme-associated outer membrane protein" evidence="1">
    <location>
        <begin position="29"/>
        <end position="761"/>
    </location>
</feature>
<evidence type="ECO:0000313" key="3">
    <source>
        <dbReference type="Proteomes" id="UP000233293"/>
    </source>
</evidence>
<name>A0A2N3PZ89_9PROT</name>
<protein>
    <recommendedName>
        <fullName evidence="4">MtrB/PioB family decaheme-associated outer membrane protein</fullName>
    </recommendedName>
</protein>
<dbReference type="Pfam" id="PF11854">
    <property type="entry name" value="MtrB_PioB"/>
    <property type="match status" value="1"/>
</dbReference>
<dbReference type="SUPFAM" id="SSF56935">
    <property type="entry name" value="Porins"/>
    <property type="match status" value="1"/>
</dbReference>
<dbReference type="AlphaFoldDB" id="A0A2N3PZ89"/>
<accession>A0A2N3PZ89</accession>
<dbReference type="EMBL" id="PIUM01000003">
    <property type="protein sequence ID" value="PKU25727.1"/>
    <property type="molecule type" value="Genomic_DNA"/>
</dbReference>
<dbReference type="Proteomes" id="UP000233293">
    <property type="component" value="Unassembled WGS sequence"/>
</dbReference>
<comment type="caution">
    <text evidence="2">The sequence shown here is derived from an EMBL/GenBank/DDBJ whole genome shotgun (WGS) entry which is preliminary data.</text>
</comment>
<evidence type="ECO:0000256" key="1">
    <source>
        <dbReference type="SAM" id="SignalP"/>
    </source>
</evidence>